<dbReference type="RefSeq" id="WP_093241939.1">
    <property type="nucleotide sequence ID" value="NZ_FNQF01000004.1"/>
</dbReference>
<name>A0A1H3ZV78_9FLAO</name>
<evidence type="ECO:0000313" key="2">
    <source>
        <dbReference type="EMBL" id="SEA27182.1"/>
    </source>
</evidence>
<keyword evidence="1" id="KW-0812">Transmembrane</keyword>
<sequence length="175" mass="20693">MKFVIKTVLAHILLSIIVLFIFQLILKFVLGSDSFLSLKMVAVIMIASTTVTTLFTIFSTRKRYQYITSADHSKSTLSETSIAYFPPIDINPFKFQENLKKYFHLTVVDHENRTYKFHEKFDYFQLSSRFGYYLKPHAYTDQFYLEIIPYSPRLFSEKKIKKKKELVEKLLEIST</sequence>
<feature type="transmembrane region" description="Helical" evidence="1">
    <location>
        <begin position="36"/>
        <end position="58"/>
    </location>
</feature>
<dbReference type="EMBL" id="FNQF01000004">
    <property type="protein sequence ID" value="SEA27182.1"/>
    <property type="molecule type" value="Genomic_DNA"/>
</dbReference>
<gene>
    <name evidence="2" type="ORF">SAMN05421540_104209</name>
</gene>
<keyword evidence="1" id="KW-1133">Transmembrane helix</keyword>
<evidence type="ECO:0000256" key="1">
    <source>
        <dbReference type="SAM" id="Phobius"/>
    </source>
</evidence>
<dbReference type="AlphaFoldDB" id="A0A1H3ZV78"/>
<proteinExistence type="predicted"/>
<keyword evidence="3" id="KW-1185">Reference proteome</keyword>
<reference evidence="2 3" key="1">
    <citation type="submission" date="2016-10" db="EMBL/GenBank/DDBJ databases">
        <authorList>
            <person name="de Groot N.N."/>
        </authorList>
    </citation>
    <scope>NUCLEOTIDE SEQUENCE [LARGE SCALE GENOMIC DNA]</scope>
    <source>
        <strain evidence="2 3">DSM 23581</strain>
    </source>
</reference>
<organism evidence="2 3">
    <name type="scientific">Psychroflexus halocasei</name>
    <dbReference type="NCBI Taxonomy" id="908615"/>
    <lineage>
        <taxon>Bacteria</taxon>
        <taxon>Pseudomonadati</taxon>
        <taxon>Bacteroidota</taxon>
        <taxon>Flavobacteriia</taxon>
        <taxon>Flavobacteriales</taxon>
        <taxon>Flavobacteriaceae</taxon>
        <taxon>Psychroflexus</taxon>
    </lineage>
</organism>
<evidence type="ECO:0000313" key="3">
    <source>
        <dbReference type="Proteomes" id="UP000198820"/>
    </source>
</evidence>
<dbReference type="STRING" id="908615.SAMN05421540_104209"/>
<accession>A0A1H3ZV78</accession>
<dbReference type="Proteomes" id="UP000198820">
    <property type="component" value="Unassembled WGS sequence"/>
</dbReference>
<feature type="transmembrane region" description="Helical" evidence="1">
    <location>
        <begin position="12"/>
        <end position="30"/>
    </location>
</feature>
<protein>
    <submittedName>
        <fullName evidence="2">Uncharacterized protein</fullName>
    </submittedName>
</protein>
<keyword evidence="1" id="KW-0472">Membrane</keyword>